<reference evidence="2" key="2">
    <citation type="submission" date="2023-06" db="EMBL/GenBank/DDBJ databases">
        <authorList>
            <person name="Ma L."/>
            <person name="Liu K.-W."/>
            <person name="Li Z."/>
            <person name="Hsiao Y.-Y."/>
            <person name="Qi Y."/>
            <person name="Fu T."/>
            <person name="Tang G."/>
            <person name="Zhang D."/>
            <person name="Sun W.-H."/>
            <person name="Liu D.-K."/>
            <person name="Li Y."/>
            <person name="Chen G.-Z."/>
            <person name="Liu X.-D."/>
            <person name="Liao X.-Y."/>
            <person name="Jiang Y.-T."/>
            <person name="Yu X."/>
            <person name="Hao Y."/>
            <person name="Huang J."/>
            <person name="Zhao X.-W."/>
            <person name="Ke S."/>
            <person name="Chen Y.-Y."/>
            <person name="Wu W.-L."/>
            <person name="Hsu J.-L."/>
            <person name="Lin Y.-F."/>
            <person name="Huang M.-D."/>
            <person name="Li C.-Y."/>
            <person name="Huang L."/>
            <person name="Wang Z.-W."/>
            <person name="Zhao X."/>
            <person name="Zhong W.-Y."/>
            <person name="Peng D.-H."/>
            <person name="Ahmad S."/>
            <person name="Lan S."/>
            <person name="Zhang J.-S."/>
            <person name="Tsai W.-C."/>
            <person name="Van De Peer Y."/>
            <person name="Liu Z.-J."/>
        </authorList>
    </citation>
    <scope>NUCLEOTIDE SEQUENCE</scope>
    <source>
        <strain evidence="2">CP</strain>
        <tissue evidence="2">Leaves</tissue>
    </source>
</reference>
<evidence type="ECO:0000313" key="2">
    <source>
        <dbReference type="EMBL" id="KAK1322574.1"/>
    </source>
</evidence>
<dbReference type="PANTHER" id="PTHR33384:SF1">
    <property type="entry name" value="EXPRESSED PROTEIN"/>
    <property type="match status" value="1"/>
</dbReference>
<accession>A0AAV9FBJ1</accession>
<name>A0AAV9FBJ1_ACOCL</name>
<feature type="compositionally biased region" description="Low complexity" evidence="1">
    <location>
        <begin position="96"/>
        <end position="106"/>
    </location>
</feature>
<gene>
    <name evidence="2" type="ORF">QJS10_CPA03g01240</name>
</gene>
<reference evidence="2" key="1">
    <citation type="journal article" date="2023" name="Nat. Commun.">
        <title>Diploid and tetraploid genomes of Acorus and the evolution of monocots.</title>
        <authorList>
            <person name="Ma L."/>
            <person name="Liu K.W."/>
            <person name="Li Z."/>
            <person name="Hsiao Y.Y."/>
            <person name="Qi Y."/>
            <person name="Fu T."/>
            <person name="Tang G.D."/>
            <person name="Zhang D."/>
            <person name="Sun W.H."/>
            <person name="Liu D.K."/>
            <person name="Li Y."/>
            <person name="Chen G.Z."/>
            <person name="Liu X.D."/>
            <person name="Liao X.Y."/>
            <person name="Jiang Y.T."/>
            <person name="Yu X."/>
            <person name="Hao Y."/>
            <person name="Huang J."/>
            <person name="Zhao X.W."/>
            <person name="Ke S."/>
            <person name="Chen Y.Y."/>
            <person name="Wu W.L."/>
            <person name="Hsu J.L."/>
            <person name="Lin Y.F."/>
            <person name="Huang M.D."/>
            <person name="Li C.Y."/>
            <person name="Huang L."/>
            <person name="Wang Z.W."/>
            <person name="Zhao X."/>
            <person name="Zhong W.Y."/>
            <person name="Peng D.H."/>
            <person name="Ahmad S."/>
            <person name="Lan S."/>
            <person name="Zhang J.S."/>
            <person name="Tsai W.C."/>
            <person name="Van de Peer Y."/>
            <person name="Liu Z.J."/>
        </authorList>
    </citation>
    <scope>NUCLEOTIDE SEQUENCE</scope>
    <source>
        <strain evidence="2">CP</strain>
    </source>
</reference>
<protein>
    <submittedName>
        <fullName evidence="2">Uncharacterized protein</fullName>
    </submittedName>
</protein>
<dbReference type="PANTHER" id="PTHR33384">
    <property type="entry name" value="EXPRESSED PROTEIN"/>
    <property type="match status" value="1"/>
</dbReference>
<comment type="caution">
    <text evidence="2">The sequence shown here is derived from an EMBL/GenBank/DDBJ whole genome shotgun (WGS) entry which is preliminary data.</text>
</comment>
<evidence type="ECO:0000313" key="3">
    <source>
        <dbReference type="Proteomes" id="UP001180020"/>
    </source>
</evidence>
<dbReference type="Proteomes" id="UP001180020">
    <property type="component" value="Unassembled WGS sequence"/>
</dbReference>
<dbReference type="AlphaFoldDB" id="A0AAV9FBJ1"/>
<organism evidence="2 3">
    <name type="scientific">Acorus calamus</name>
    <name type="common">Sweet flag</name>
    <dbReference type="NCBI Taxonomy" id="4465"/>
    <lineage>
        <taxon>Eukaryota</taxon>
        <taxon>Viridiplantae</taxon>
        <taxon>Streptophyta</taxon>
        <taxon>Embryophyta</taxon>
        <taxon>Tracheophyta</taxon>
        <taxon>Spermatophyta</taxon>
        <taxon>Magnoliopsida</taxon>
        <taxon>Liliopsida</taxon>
        <taxon>Acoraceae</taxon>
        <taxon>Acorus</taxon>
    </lineage>
</organism>
<dbReference type="EMBL" id="JAUJYO010000003">
    <property type="protein sequence ID" value="KAK1322574.1"/>
    <property type="molecule type" value="Genomic_DNA"/>
</dbReference>
<feature type="compositionally biased region" description="Polar residues" evidence="1">
    <location>
        <begin position="1"/>
        <end position="12"/>
    </location>
</feature>
<keyword evidence="3" id="KW-1185">Reference proteome</keyword>
<evidence type="ECO:0000256" key="1">
    <source>
        <dbReference type="SAM" id="MobiDB-lite"/>
    </source>
</evidence>
<sequence>MNHVGVSQNGASRSDGDRRGPLCCPKPRRLSVVGNDSIPPLRWQSKPGADLLDLILTKGSYGSDLSSPPFFCGSPPSRAANPVVHDARFGEGKPTAAAASPVQSVFPPSPSPRKSCTSSRSKFGFAPAAVTVEGFDTDHRGRGITAVA</sequence>
<feature type="region of interest" description="Disordered" evidence="1">
    <location>
        <begin position="92"/>
        <end position="120"/>
    </location>
</feature>
<feature type="region of interest" description="Disordered" evidence="1">
    <location>
        <begin position="1"/>
        <end position="28"/>
    </location>
</feature>
<proteinExistence type="predicted"/>